<dbReference type="InterPro" id="IPR002509">
    <property type="entry name" value="NODB_dom"/>
</dbReference>
<dbReference type="Pfam" id="PF01522">
    <property type="entry name" value="Polysacc_deac_1"/>
    <property type="match status" value="1"/>
</dbReference>
<dbReference type="InterPro" id="IPR050248">
    <property type="entry name" value="Polysacc_deacetylase_ArnD"/>
</dbReference>
<reference evidence="4 5" key="1">
    <citation type="submission" date="2022-06" db="EMBL/GenBank/DDBJ databases">
        <title>Actinoplanes abujensis sp. nov., isolated from Nigerian arid soil.</title>
        <authorList>
            <person name="Ding P."/>
        </authorList>
    </citation>
    <scope>NUCLEOTIDE SEQUENCE [LARGE SCALE GENOMIC DNA]</scope>
    <source>
        <strain evidence="5">TRM88002</strain>
    </source>
</reference>
<dbReference type="SUPFAM" id="SSF88713">
    <property type="entry name" value="Glycoside hydrolase/deacetylase"/>
    <property type="match status" value="1"/>
</dbReference>
<keyword evidence="2" id="KW-0732">Signal</keyword>
<accession>A0ABT0Y9G2</accession>
<evidence type="ECO:0000256" key="2">
    <source>
        <dbReference type="SAM" id="SignalP"/>
    </source>
</evidence>
<evidence type="ECO:0000313" key="5">
    <source>
        <dbReference type="Proteomes" id="UP001523216"/>
    </source>
</evidence>
<dbReference type="CDD" id="cd10959">
    <property type="entry name" value="CE4_NodB_like_3"/>
    <property type="match status" value="1"/>
</dbReference>
<protein>
    <submittedName>
        <fullName evidence="4">Polysaccharide deacetylase family protein</fullName>
    </submittedName>
</protein>
<feature type="compositionally biased region" description="Low complexity" evidence="1">
    <location>
        <begin position="269"/>
        <end position="281"/>
    </location>
</feature>
<sequence length="281" mass="30439">MVTRRGMLRGGLLTAVGAATALAGSGQVKHWFGWDRPPLGGGYAAAADDLGAVAHGGVQIHYFRATTEKLVALTFDDGPLPEYTPQFLDVLDEARAPATFFMVGRHLEEHAGLVRHRLGRHEVGNHSWSHDDLATLDLAGARRELERTHEAIKRHTGREATLLRPPYGHLGGSTVLAADSMGYDIALWSHQMRERRYAGDPTAQAQDLIDTMRPGSIVLAHDAGDKRRLVALNALPAMIAALQERGYRFVTVSELLRSPSEGRPAEARSASFSASLEPSSG</sequence>
<name>A0ABT0Y9G2_9ACTN</name>
<organism evidence="4 5">
    <name type="scientific">Paractinoplanes hotanensis</name>
    <dbReference type="NCBI Taxonomy" id="2906497"/>
    <lineage>
        <taxon>Bacteria</taxon>
        <taxon>Bacillati</taxon>
        <taxon>Actinomycetota</taxon>
        <taxon>Actinomycetes</taxon>
        <taxon>Micromonosporales</taxon>
        <taxon>Micromonosporaceae</taxon>
        <taxon>Paractinoplanes</taxon>
    </lineage>
</organism>
<dbReference type="PROSITE" id="PS51677">
    <property type="entry name" value="NODB"/>
    <property type="match status" value="1"/>
</dbReference>
<dbReference type="RefSeq" id="WP_251802409.1">
    <property type="nucleotide sequence ID" value="NZ_JAMQOL010000050.1"/>
</dbReference>
<feature type="signal peptide" evidence="2">
    <location>
        <begin position="1"/>
        <end position="23"/>
    </location>
</feature>
<comment type="caution">
    <text evidence="4">The sequence shown here is derived from an EMBL/GenBank/DDBJ whole genome shotgun (WGS) entry which is preliminary data.</text>
</comment>
<evidence type="ECO:0000313" key="4">
    <source>
        <dbReference type="EMBL" id="MCM4082678.1"/>
    </source>
</evidence>
<evidence type="ECO:0000256" key="1">
    <source>
        <dbReference type="SAM" id="MobiDB-lite"/>
    </source>
</evidence>
<gene>
    <name evidence="4" type="ORF">LXN57_34435</name>
</gene>
<keyword evidence="5" id="KW-1185">Reference proteome</keyword>
<feature type="region of interest" description="Disordered" evidence="1">
    <location>
        <begin position="258"/>
        <end position="281"/>
    </location>
</feature>
<proteinExistence type="predicted"/>
<dbReference type="PANTHER" id="PTHR10587">
    <property type="entry name" value="GLYCOSYL TRANSFERASE-RELATED"/>
    <property type="match status" value="1"/>
</dbReference>
<dbReference type="Gene3D" id="3.20.20.370">
    <property type="entry name" value="Glycoside hydrolase/deacetylase"/>
    <property type="match status" value="1"/>
</dbReference>
<evidence type="ECO:0000259" key="3">
    <source>
        <dbReference type="PROSITE" id="PS51677"/>
    </source>
</evidence>
<dbReference type="EMBL" id="JAMQOL010000050">
    <property type="protein sequence ID" value="MCM4082678.1"/>
    <property type="molecule type" value="Genomic_DNA"/>
</dbReference>
<feature type="domain" description="NodB homology" evidence="3">
    <location>
        <begin position="69"/>
        <end position="250"/>
    </location>
</feature>
<dbReference type="InterPro" id="IPR006311">
    <property type="entry name" value="TAT_signal"/>
</dbReference>
<feature type="chain" id="PRO_5045169808" evidence="2">
    <location>
        <begin position="24"/>
        <end position="281"/>
    </location>
</feature>
<dbReference type="InterPro" id="IPR011330">
    <property type="entry name" value="Glyco_hydro/deAcase_b/a-brl"/>
</dbReference>
<dbReference type="PROSITE" id="PS51318">
    <property type="entry name" value="TAT"/>
    <property type="match status" value="1"/>
</dbReference>
<dbReference type="Proteomes" id="UP001523216">
    <property type="component" value="Unassembled WGS sequence"/>
</dbReference>